<dbReference type="EMBL" id="LSMT01000806">
    <property type="protein sequence ID" value="PFX14284.1"/>
    <property type="molecule type" value="Genomic_DNA"/>
</dbReference>
<feature type="repeat" description="ANK" evidence="1">
    <location>
        <begin position="688"/>
        <end position="720"/>
    </location>
</feature>
<dbReference type="PROSITE" id="PS50088">
    <property type="entry name" value="ANK_REPEAT"/>
    <property type="match status" value="8"/>
</dbReference>
<feature type="repeat" description="ANK" evidence="1">
    <location>
        <begin position="598"/>
        <end position="630"/>
    </location>
</feature>
<keyword evidence="4" id="KW-1185">Reference proteome</keyword>
<dbReference type="PANTHER" id="PTHR24118:SF99">
    <property type="entry name" value="POTE ANKYRIN DOMAIN FAMILY MEMBER 3C-RELATED"/>
    <property type="match status" value="1"/>
</dbReference>
<dbReference type="Pfam" id="PF12796">
    <property type="entry name" value="Ank_2"/>
    <property type="match status" value="3"/>
</dbReference>
<feature type="repeat" description="ANK" evidence="1">
    <location>
        <begin position="361"/>
        <end position="383"/>
    </location>
</feature>
<dbReference type="Pfam" id="PF00023">
    <property type="entry name" value="Ank"/>
    <property type="match status" value="2"/>
</dbReference>
<name>A0A2B4R7G2_STYPI</name>
<keyword evidence="1" id="KW-0040">ANK repeat</keyword>
<dbReference type="InterPro" id="IPR000477">
    <property type="entry name" value="RT_dom"/>
</dbReference>
<dbReference type="Proteomes" id="UP000225706">
    <property type="component" value="Unassembled WGS sequence"/>
</dbReference>
<dbReference type="OrthoDB" id="5979041at2759"/>
<feature type="repeat" description="ANK" evidence="1">
    <location>
        <begin position="815"/>
        <end position="847"/>
    </location>
</feature>
<evidence type="ECO:0000256" key="1">
    <source>
        <dbReference type="PROSITE-ProRule" id="PRU00023"/>
    </source>
</evidence>
<dbReference type="AlphaFoldDB" id="A0A2B4R7G2"/>
<gene>
    <name evidence="3" type="primary">Ank2</name>
    <name evidence="3" type="ORF">AWC38_SpisGene21571</name>
</gene>
<dbReference type="CDD" id="cd01650">
    <property type="entry name" value="RT_nLTR_like"/>
    <property type="match status" value="1"/>
</dbReference>
<evidence type="ECO:0000313" key="3">
    <source>
        <dbReference type="EMBL" id="PFX14284.1"/>
    </source>
</evidence>
<sequence>MNKYFSLVGYNLAFKTPNPSKQFAEYLPKLNSSGSFFFNPVSPEIELEIMTLPQNKAHGSYSLPIRILRSAKHVISQPLSIIINKSLECGTYPSKLKLAEVIPIHKNDDESDPSNYRPISLLSVVNRIFENMMYHRLKCFLEKRDILNDSQYGFREKRFTEHAILDIISQIENNMDKKMSSCGILIDLRKAFDTVDHSILLQKLNHYGIRGIVNKWFASYLTAAEKGHVEVVKALHKAGGVADQTALHHAAKNNKLDVVKYLLEIGVKDECMKCDGSFYWLNSLHRQVRFKRFRYVDSINRIREEESIPQNGITSYGELFDDKHLMYCETTLHAAISSGHNEVVKELISRDKGALACQDCSGRTPLQEAVRRNKKDIVNFLLKEDQTEIHATCNRFQEMSSFFLQLLVSHSELKEYKKDVCHCGYSSLHLAARYGNWEIASNLLENNAVVEAKDCFGATPMHVAACHNQADMVDVLVKFGAGINSKTYNGSTPLHSAAVCGASEVIDRLLYHGAILEAADDSAFTALHYCILYVNSTQLNDYVFDIETRSITDRRGYLAKFYRQLVNNHIKNTNFYGWLDALINLILHGSNLNAVDSHGRTALHLAAANGLADAVNVLLQRKAQIELPDESGQTPLVAAIKNAAVAPRERILHTGKSMFELQKHLRDHEMVVYLLLSSGAFLKDCNHSGESLLNIAIEKNQLLIVQLLLLKGASVKCEDNQGRTPLLTYLHGGGYWVDGILKGFDISVDIKCGEPFNISEFHLLFYKPPTLKEDNLFQQISSDDYSLSRRKGPILIAIENHPLKYRVIDSCLDAEGFTPLHRAAQGANTLAVSILTHLGANQSSLSPHGYDALTLALLHAGNTSWLSFDEERVYRASLVALDLLHHRMVTSGYKIICDSSRAELTLYHLAASRGLVHFIQEIFKDKELHQLDVDCPNKDGITPMYLAKMYGIRHISFNHGHFNPWADVEQFIKNQGARMQYPNRDAECKLIHGRLHGWIPKYRNLIARTEVRDFFIEFLSSFRHGMPFPKGCGSIFLTQMMSFVQFRTLDSELQRQLLVLKRQGFRSRISRNPCSNEVRKYNVRLSTYSRQKYIFHRKNELENTILYLLEMWHLEVFGLLSCYKKAFYKYRQHFVDASELNLLIQQYENDISARYLYEMCSEVSSALAENLHFYLHNDDYEEFKILYQYYPRFLEDRLGRPVDSWLWWSNFEPELSCPLSETMINSQLDYLNILNVGLEPETRISFN</sequence>
<feature type="repeat" description="ANK" evidence="1">
    <location>
        <begin position="489"/>
        <end position="521"/>
    </location>
</feature>
<protein>
    <submittedName>
        <fullName evidence="3">Ankyrin-2</fullName>
    </submittedName>
</protein>
<feature type="repeat" description="ANK" evidence="1">
    <location>
        <begin position="423"/>
        <end position="455"/>
    </location>
</feature>
<feature type="repeat" description="ANK" evidence="1">
    <location>
        <begin position="242"/>
        <end position="267"/>
    </location>
</feature>
<dbReference type="Pfam" id="PF00078">
    <property type="entry name" value="RVT_1"/>
    <property type="match status" value="1"/>
</dbReference>
<evidence type="ECO:0000313" key="4">
    <source>
        <dbReference type="Proteomes" id="UP000225706"/>
    </source>
</evidence>
<organism evidence="3 4">
    <name type="scientific">Stylophora pistillata</name>
    <name type="common">Smooth cauliflower coral</name>
    <dbReference type="NCBI Taxonomy" id="50429"/>
    <lineage>
        <taxon>Eukaryota</taxon>
        <taxon>Metazoa</taxon>
        <taxon>Cnidaria</taxon>
        <taxon>Anthozoa</taxon>
        <taxon>Hexacorallia</taxon>
        <taxon>Scleractinia</taxon>
        <taxon>Astrocoeniina</taxon>
        <taxon>Pocilloporidae</taxon>
        <taxon>Stylophora</taxon>
    </lineage>
</organism>
<feature type="domain" description="Reverse transcriptase" evidence="2">
    <location>
        <begin position="104"/>
        <end position="224"/>
    </location>
</feature>
<dbReference type="InterPro" id="IPR036770">
    <property type="entry name" value="Ankyrin_rpt-contain_sf"/>
</dbReference>
<reference evidence="4" key="1">
    <citation type="journal article" date="2017" name="bioRxiv">
        <title>Comparative analysis of the genomes of Stylophora pistillata and Acropora digitifera provides evidence for extensive differences between species of corals.</title>
        <authorList>
            <person name="Voolstra C.R."/>
            <person name="Li Y."/>
            <person name="Liew Y.J."/>
            <person name="Baumgarten S."/>
            <person name="Zoccola D."/>
            <person name="Flot J.-F."/>
            <person name="Tambutte S."/>
            <person name="Allemand D."/>
            <person name="Aranda M."/>
        </authorList>
    </citation>
    <scope>NUCLEOTIDE SEQUENCE [LARGE SCALE GENOMIC DNA]</scope>
</reference>
<dbReference type="PANTHER" id="PTHR24118">
    <property type="entry name" value="POTE ANKYRIN DOMAIN"/>
    <property type="match status" value="1"/>
</dbReference>
<proteinExistence type="predicted"/>
<comment type="caution">
    <text evidence="3">The sequence shown here is derived from an EMBL/GenBank/DDBJ whole genome shotgun (WGS) entry which is preliminary data.</text>
</comment>
<feature type="repeat" description="ANK" evidence="1">
    <location>
        <begin position="456"/>
        <end position="488"/>
    </location>
</feature>
<dbReference type="SMART" id="SM00248">
    <property type="entry name" value="ANK"/>
    <property type="match status" value="10"/>
</dbReference>
<dbReference type="InterPro" id="IPR002110">
    <property type="entry name" value="Ankyrin_rpt"/>
</dbReference>
<dbReference type="PROSITE" id="PS50297">
    <property type="entry name" value="ANK_REP_REGION"/>
    <property type="match status" value="8"/>
</dbReference>
<evidence type="ECO:0000259" key="2">
    <source>
        <dbReference type="Pfam" id="PF00078"/>
    </source>
</evidence>
<dbReference type="PRINTS" id="PR01415">
    <property type="entry name" value="ANKYRIN"/>
</dbReference>
<dbReference type="SUPFAM" id="SSF48403">
    <property type="entry name" value="Ankyrin repeat"/>
    <property type="match status" value="4"/>
</dbReference>
<dbReference type="Gene3D" id="1.25.40.20">
    <property type="entry name" value="Ankyrin repeat-containing domain"/>
    <property type="match status" value="4"/>
</dbReference>
<accession>A0A2B4R7G2</accession>